<name>A0ABP1GL04_9EUKA</name>
<keyword evidence="2" id="KW-1185">Reference proteome</keyword>
<evidence type="ECO:0000313" key="2">
    <source>
        <dbReference type="Proteomes" id="UP001642409"/>
    </source>
</evidence>
<evidence type="ECO:0008006" key="3">
    <source>
        <dbReference type="Google" id="ProtNLM"/>
    </source>
</evidence>
<dbReference type="Proteomes" id="UP001642409">
    <property type="component" value="Unassembled WGS sequence"/>
</dbReference>
<gene>
    <name evidence="1" type="ORF">HINF_LOCUS1150</name>
</gene>
<evidence type="ECO:0000313" key="1">
    <source>
        <dbReference type="EMBL" id="CAL5971210.1"/>
    </source>
</evidence>
<reference evidence="1 2" key="1">
    <citation type="submission" date="2024-07" db="EMBL/GenBank/DDBJ databases">
        <authorList>
            <person name="Akdeniz Z."/>
        </authorList>
    </citation>
    <scope>NUCLEOTIDE SEQUENCE [LARGE SCALE GENOMIC DNA]</scope>
</reference>
<comment type="caution">
    <text evidence="1">The sequence shown here is derived from an EMBL/GenBank/DDBJ whole genome shotgun (WGS) entry which is preliminary data.</text>
</comment>
<accession>A0ABP1GL04</accession>
<proteinExistence type="predicted"/>
<dbReference type="EMBL" id="CAXDID020000002">
    <property type="protein sequence ID" value="CAL5971210.1"/>
    <property type="molecule type" value="Genomic_DNA"/>
</dbReference>
<sequence>MLVNTRIVTDILFQQIYTTKAIEYNIFLQTTKAHTLIHSSNIKVNTLNSLPLLFSIFGHQNDISLTQINLNLELTSAYSRASFLSLTLQNLKIVQSAFNFTGTSENISSLVDVLDSKAIINQVKLNINLAGKYVSGLVMTLKPEATMTVSNLKMFGVITADVLAALITMSQSSGADIQGTICVQILGSSCSSCLQFSMATCCITNALIISQNNYYTCECPYGSIVNEQSSACICPIGAIISNNICKCPNFSQLIQVNSIYICQCNTNMILSDGKCICIPHASQVDSICMCPENSINDKQTCVCQPKWSNMINDVCACSQLGAQIINGQCQCFKGAEIDSNGICQCTTPGTTLQHNSCMCTSDYSQSWLPQGNFWCQNTQLCCTLCMAKTGDERYGCSDDYYHSCEYDSNNESILK</sequence>
<organism evidence="1 2">
    <name type="scientific">Hexamita inflata</name>
    <dbReference type="NCBI Taxonomy" id="28002"/>
    <lineage>
        <taxon>Eukaryota</taxon>
        <taxon>Metamonada</taxon>
        <taxon>Diplomonadida</taxon>
        <taxon>Hexamitidae</taxon>
        <taxon>Hexamitinae</taxon>
        <taxon>Hexamita</taxon>
    </lineage>
</organism>
<protein>
    <recommendedName>
        <fullName evidence="3">Transmembrane protein</fullName>
    </recommendedName>
</protein>